<dbReference type="InterPro" id="IPR050144">
    <property type="entry name" value="AAE_transporter"/>
</dbReference>
<keyword evidence="2" id="KW-0813">Transport</keyword>
<evidence type="ECO:0000259" key="1">
    <source>
        <dbReference type="PROSITE" id="PS51202"/>
    </source>
</evidence>
<protein>
    <submittedName>
        <fullName evidence="2">Potassium channel protein</fullName>
    </submittedName>
</protein>
<accession>A0A7J3M1E6</accession>
<dbReference type="PANTHER" id="PTHR30445">
    <property type="entry name" value="K(+)_H(+) ANTIPORTER SUBUNIT KHTT"/>
    <property type="match status" value="1"/>
</dbReference>
<dbReference type="Pfam" id="PF01895">
    <property type="entry name" value="PhoU"/>
    <property type="match status" value="1"/>
</dbReference>
<dbReference type="InterPro" id="IPR006037">
    <property type="entry name" value="RCK_C"/>
</dbReference>
<feature type="domain" description="RCK C-terminal" evidence="1">
    <location>
        <begin position="101"/>
        <end position="187"/>
    </location>
</feature>
<dbReference type="Gene3D" id="3.30.70.1450">
    <property type="entry name" value="Regulator of K+ conductance, C-terminal domain"/>
    <property type="match status" value="2"/>
</dbReference>
<dbReference type="PANTHER" id="PTHR30445:SF8">
    <property type="entry name" value="K(+)_H(+) ANTIPORTER SUBUNIT KHTT"/>
    <property type="match status" value="1"/>
</dbReference>
<dbReference type="EMBL" id="DSYZ01000013">
    <property type="protein sequence ID" value="HGT82185.1"/>
    <property type="molecule type" value="Genomic_DNA"/>
</dbReference>
<dbReference type="InterPro" id="IPR036721">
    <property type="entry name" value="RCK_C_sf"/>
</dbReference>
<gene>
    <name evidence="2" type="ORF">ENT52_00405</name>
</gene>
<dbReference type="PROSITE" id="PS51202">
    <property type="entry name" value="RCK_C"/>
    <property type="match status" value="2"/>
</dbReference>
<name>A0A7J3M1E6_ARCFL</name>
<dbReference type="GO" id="GO:0006813">
    <property type="term" value="P:potassium ion transport"/>
    <property type="evidence" value="ECO:0007669"/>
    <property type="project" value="InterPro"/>
</dbReference>
<proteinExistence type="predicted"/>
<comment type="caution">
    <text evidence="2">The sequence shown here is derived from an EMBL/GenBank/DDBJ whole genome shotgun (WGS) entry which is preliminary data.</text>
</comment>
<keyword evidence="2" id="KW-0407">Ion channel</keyword>
<dbReference type="GO" id="GO:0008324">
    <property type="term" value="F:monoatomic cation transmembrane transporter activity"/>
    <property type="evidence" value="ECO:0007669"/>
    <property type="project" value="InterPro"/>
</dbReference>
<reference evidence="2" key="1">
    <citation type="journal article" date="2020" name="mSystems">
        <title>Genome- and Community-Level Interaction Insights into Carbon Utilization and Element Cycling Functions of Hydrothermarchaeota in Hydrothermal Sediment.</title>
        <authorList>
            <person name="Zhou Z."/>
            <person name="Liu Y."/>
            <person name="Xu W."/>
            <person name="Pan J."/>
            <person name="Luo Z.H."/>
            <person name="Li M."/>
        </authorList>
    </citation>
    <scope>NUCLEOTIDE SEQUENCE [LARGE SCALE GENOMIC DNA]</scope>
    <source>
        <strain evidence="2">SpSt-587</strain>
    </source>
</reference>
<dbReference type="InterPro" id="IPR026022">
    <property type="entry name" value="PhoU_dom"/>
</dbReference>
<dbReference type="SUPFAM" id="SSF116726">
    <property type="entry name" value="TrkA C-terminal domain-like"/>
    <property type="match status" value="2"/>
</dbReference>
<dbReference type="Gene3D" id="1.20.58.220">
    <property type="entry name" value="Phosphate transport system protein phou homolog 2, domain 2"/>
    <property type="match status" value="2"/>
</dbReference>
<dbReference type="Pfam" id="PF02080">
    <property type="entry name" value="TrkA_C"/>
    <property type="match status" value="2"/>
</dbReference>
<evidence type="ECO:0000313" key="2">
    <source>
        <dbReference type="EMBL" id="HGT82185.1"/>
    </source>
</evidence>
<dbReference type="InterPro" id="IPR038078">
    <property type="entry name" value="PhoU-like_sf"/>
</dbReference>
<dbReference type="SUPFAM" id="SSF109755">
    <property type="entry name" value="PhoU-like"/>
    <property type="match status" value="2"/>
</dbReference>
<organism evidence="2">
    <name type="scientific">Archaeoglobus fulgidus</name>
    <dbReference type="NCBI Taxonomy" id="2234"/>
    <lineage>
        <taxon>Archaea</taxon>
        <taxon>Methanobacteriati</taxon>
        <taxon>Methanobacteriota</taxon>
        <taxon>Archaeoglobi</taxon>
        <taxon>Archaeoglobales</taxon>
        <taxon>Archaeoglobaceae</taxon>
        <taxon>Archaeoglobus</taxon>
    </lineage>
</organism>
<keyword evidence="2" id="KW-0406">Ion transport</keyword>
<dbReference type="AlphaFoldDB" id="A0A7J3M1E6"/>
<feature type="domain" description="RCK C-terminal" evidence="1">
    <location>
        <begin position="301"/>
        <end position="387"/>
    </location>
</feature>
<sequence>MMKTVKDLLVEIRNASELVIDLAYSSVLYDAEDIAEEVLELEAKFYELLNELRTIAALSVRRIEDAKKMSAILQIANASQKMSSAAGDKSALVLRGYKLPKDIVKLILNRSEETIIKINVPENSQIAGKTLGEVKFQKVTGMRVIAIKRDLEWIFDANRDTRIMKGDVLFVRGDPNMVPRVYEFVLGEKRELETAVELEIPELDKAVDTLIEMKNLSELAVDLAYSSLIYGNEDVAFEVVYLESLVDNLKFELEKLVLFTSKKLSDPSTLIPILELAHSSEQIADAAREIAEVLLKKMELPSIFKDAMKRANEVLTIFTVCENSHLQGKTLGEARVETNTGMHVIAVKRRGEWITRPTASTRIFAGDVLIAKGPREGEKELANICATVTKQVP</sequence>